<dbReference type="PANTHER" id="PTHR43798">
    <property type="entry name" value="MONOACYLGLYCEROL LIPASE"/>
    <property type="match status" value="1"/>
</dbReference>
<dbReference type="InterPro" id="IPR050266">
    <property type="entry name" value="AB_hydrolase_sf"/>
</dbReference>
<sequence>MTQRFAPTVASLRLESFDTRHARMVGAARRHGVDPAGMVLPAEGLLTAADGARIHYLEWPGPCDDVAVLFLHGGGLHAHTFDVVGNLLRKHARCIALDQRGHGESDWTPGRYGAEYCADDIAAAVVQLSLQRVVPVGHSMGGIGAVAWAARHPAALAGLVIVDVGPELMDETTTSINDFITSRPSYRGVEDVPSDSLAANLRWADDGRLAVKYDDSQFRPGTTELPMGDDMRALAAHIRCPTTLLRGERSKVLSDAAAAAFASDIPNATWRRIPDAGHTIQSSNPRGLADAVLELLDRVR</sequence>
<dbReference type="AlphaFoldDB" id="A0AAX1J9H0"/>
<proteinExistence type="predicted"/>
<keyword evidence="4" id="KW-1185">Reference proteome</keyword>
<keyword evidence="3" id="KW-0378">Hydrolase</keyword>
<dbReference type="Pfam" id="PF00561">
    <property type="entry name" value="Abhydrolase_1"/>
    <property type="match status" value="1"/>
</dbReference>
<reference evidence="3" key="3">
    <citation type="submission" date="2020-11" db="EMBL/GenBank/DDBJ databases">
        <title>Intraspecies plasmid and genomic variation of Mycobacterium kubicae revealed by the complete genome sequences of two clinical isolates.</title>
        <authorList>
            <person name="Hendrix J.R."/>
            <person name="Epperson L.E."/>
            <person name="Honda J.R."/>
            <person name="Strong M."/>
        </authorList>
    </citation>
    <scope>NUCLEOTIDE SEQUENCE</scope>
    <source>
        <strain evidence="3">JCM 13573</strain>
    </source>
</reference>
<reference evidence="2" key="2">
    <citation type="submission" date="2020-02" db="EMBL/GenBank/DDBJ databases">
        <authorList>
            <person name="Matsumoto Y."/>
            <person name="Kinjo T."/>
            <person name="Motooka D."/>
            <person name="Nabeya D."/>
            <person name="Jung N."/>
            <person name="Uechi K."/>
            <person name="Horii T."/>
            <person name="Iida T."/>
            <person name="Fujita J."/>
            <person name="Nakamura S."/>
        </authorList>
    </citation>
    <scope>NUCLEOTIDE SEQUENCE</scope>
    <source>
        <strain evidence="2">JCM 13573</strain>
    </source>
</reference>
<dbReference type="PANTHER" id="PTHR43798:SF33">
    <property type="entry name" value="HYDROLASE, PUTATIVE (AFU_ORTHOLOGUE AFUA_2G14860)-RELATED"/>
    <property type="match status" value="1"/>
</dbReference>
<dbReference type="Proteomes" id="UP000465306">
    <property type="component" value="Unassembled WGS sequence"/>
</dbReference>
<gene>
    <name evidence="3" type="ORF">I2456_00565</name>
    <name evidence="2" type="ORF">MKUB_30190</name>
</gene>
<reference evidence="2 4" key="1">
    <citation type="journal article" date="2019" name="Emerg. Microbes Infect.">
        <title>Comprehensive subspecies identification of 175 nontuberculous mycobacteria species based on 7547 genomic profiles.</title>
        <authorList>
            <person name="Matsumoto Y."/>
            <person name="Kinjo T."/>
            <person name="Motooka D."/>
            <person name="Nabeya D."/>
            <person name="Jung N."/>
            <person name="Uechi K."/>
            <person name="Horii T."/>
            <person name="Iida T."/>
            <person name="Fujita J."/>
            <person name="Nakamura S."/>
        </authorList>
    </citation>
    <scope>NUCLEOTIDE SEQUENCE [LARGE SCALE GENOMIC DNA]</scope>
    <source>
        <strain evidence="2 4">JCM 13573</strain>
    </source>
</reference>
<dbReference type="InterPro" id="IPR029058">
    <property type="entry name" value="AB_hydrolase_fold"/>
</dbReference>
<dbReference type="GO" id="GO:0016020">
    <property type="term" value="C:membrane"/>
    <property type="evidence" value="ECO:0007669"/>
    <property type="project" value="TreeGrafter"/>
</dbReference>
<dbReference type="EMBL" id="BLKU01000005">
    <property type="protein sequence ID" value="GFG65529.1"/>
    <property type="molecule type" value="Genomic_DNA"/>
</dbReference>
<evidence type="ECO:0000313" key="3">
    <source>
        <dbReference type="EMBL" id="QPI38119.1"/>
    </source>
</evidence>
<accession>A0AAX1J9H0</accession>
<dbReference type="PRINTS" id="PR00111">
    <property type="entry name" value="ABHYDROLASE"/>
</dbReference>
<evidence type="ECO:0000259" key="1">
    <source>
        <dbReference type="Pfam" id="PF00561"/>
    </source>
</evidence>
<evidence type="ECO:0000313" key="5">
    <source>
        <dbReference type="Proteomes" id="UP000663583"/>
    </source>
</evidence>
<dbReference type="InterPro" id="IPR000073">
    <property type="entry name" value="AB_hydrolase_1"/>
</dbReference>
<name>A0AAX1J9H0_9MYCO</name>
<dbReference type="SUPFAM" id="SSF53474">
    <property type="entry name" value="alpha/beta-Hydrolases"/>
    <property type="match status" value="1"/>
</dbReference>
<organism evidence="3 5">
    <name type="scientific">Mycobacterium kubicae</name>
    <dbReference type="NCBI Taxonomy" id="120959"/>
    <lineage>
        <taxon>Bacteria</taxon>
        <taxon>Bacillati</taxon>
        <taxon>Actinomycetota</taxon>
        <taxon>Actinomycetes</taxon>
        <taxon>Mycobacteriales</taxon>
        <taxon>Mycobacteriaceae</taxon>
        <taxon>Mycobacterium</taxon>
        <taxon>Mycobacterium simiae complex</taxon>
    </lineage>
</organism>
<dbReference type="RefSeq" id="WP_085074381.1">
    <property type="nucleotide sequence ID" value="NZ_BLKU01000005.1"/>
</dbReference>
<protein>
    <submittedName>
        <fullName evidence="2 3">Hydrolase</fullName>
    </submittedName>
</protein>
<dbReference type="KEGG" id="mku:I2456_00565"/>
<evidence type="ECO:0000313" key="4">
    <source>
        <dbReference type="Proteomes" id="UP000465306"/>
    </source>
</evidence>
<dbReference type="Gene3D" id="3.40.50.1820">
    <property type="entry name" value="alpha/beta hydrolase"/>
    <property type="match status" value="1"/>
</dbReference>
<feature type="domain" description="AB hydrolase-1" evidence="1">
    <location>
        <begin position="67"/>
        <end position="285"/>
    </location>
</feature>
<dbReference type="EMBL" id="CP065047">
    <property type="protein sequence ID" value="QPI38119.1"/>
    <property type="molecule type" value="Genomic_DNA"/>
</dbReference>
<dbReference type="GO" id="GO:0016787">
    <property type="term" value="F:hydrolase activity"/>
    <property type="evidence" value="ECO:0007669"/>
    <property type="project" value="UniProtKB-KW"/>
</dbReference>
<dbReference type="Proteomes" id="UP000663583">
    <property type="component" value="Chromosome"/>
</dbReference>
<evidence type="ECO:0000313" key="2">
    <source>
        <dbReference type="EMBL" id="GFG65529.1"/>
    </source>
</evidence>